<gene>
    <name evidence="1" type="ORF">SDC9_102372</name>
</gene>
<dbReference type="AlphaFoldDB" id="A0A645AQN2"/>
<proteinExistence type="predicted"/>
<comment type="caution">
    <text evidence="1">The sequence shown here is derived from an EMBL/GenBank/DDBJ whole genome shotgun (WGS) entry which is preliminary data.</text>
</comment>
<protein>
    <submittedName>
        <fullName evidence="1">Uncharacterized protein</fullName>
    </submittedName>
</protein>
<reference evidence="1" key="1">
    <citation type="submission" date="2019-08" db="EMBL/GenBank/DDBJ databases">
        <authorList>
            <person name="Kucharzyk K."/>
            <person name="Murdoch R.W."/>
            <person name="Higgins S."/>
            <person name="Loffler F."/>
        </authorList>
    </citation>
    <scope>NUCLEOTIDE SEQUENCE</scope>
</reference>
<dbReference type="EMBL" id="VSSQ01015334">
    <property type="protein sequence ID" value="MPM55575.1"/>
    <property type="molecule type" value="Genomic_DNA"/>
</dbReference>
<organism evidence="1">
    <name type="scientific">bioreactor metagenome</name>
    <dbReference type="NCBI Taxonomy" id="1076179"/>
    <lineage>
        <taxon>unclassified sequences</taxon>
        <taxon>metagenomes</taxon>
        <taxon>ecological metagenomes</taxon>
    </lineage>
</organism>
<sequence>MLDHVGIHAEALEDVLLPFRHGMVEPVDAVVSPAHLYLLQLPYRGRDRRIVGLRRIVPEGIPDVGVELAADDERDELDEDLR</sequence>
<accession>A0A645AQN2</accession>
<evidence type="ECO:0000313" key="1">
    <source>
        <dbReference type="EMBL" id="MPM55575.1"/>
    </source>
</evidence>
<name>A0A645AQN2_9ZZZZ</name>